<reference evidence="3 4" key="1">
    <citation type="journal article" date="2016" name="Mol. Biol. Evol.">
        <title>Comparative Genomics of Early-Diverging Mushroom-Forming Fungi Provides Insights into the Origins of Lignocellulose Decay Capabilities.</title>
        <authorList>
            <person name="Nagy L.G."/>
            <person name="Riley R."/>
            <person name="Tritt A."/>
            <person name="Adam C."/>
            <person name="Daum C."/>
            <person name="Floudas D."/>
            <person name="Sun H."/>
            <person name="Yadav J.S."/>
            <person name="Pangilinan J."/>
            <person name="Larsson K.H."/>
            <person name="Matsuura K."/>
            <person name="Barry K."/>
            <person name="Labutti K."/>
            <person name="Kuo R."/>
            <person name="Ohm R.A."/>
            <person name="Bhattacharya S.S."/>
            <person name="Shirouzu T."/>
            <person name="Yoshinaga Y."/>
            <person name="Martin F.M."/>
            <person name="Grigoriev I.V."/>
            <person name="Hibbett D.S."/>
        </authorList>
    </citation>
    <scope>NUCLEOTIDE SEQUENCE [LARGE SCALE GENOMIC DNA]</scope>
    <source>
        <strain evidence="3 4">TUFC12733</strain>
    </source>
</reference>
<feature type="region of interest" description="Disordered" evidence="1">
    <location>
        <begin position="329"/>
        <end position="356"/>
    </location>
</feature>
<organism evidence="3 4">
    <name type="scientific">Calocera viscosa (strain TUFC12733)</name>
    <dbReference type="NCBI Taxonomy" id="1330018"/>
    <lineage>
        <taxon>Eukaryota</taxon>
        <taxon>Fungi</taxon>
        <taxon>Dikarya</taxon>
        <taxon>Basidiomycota</taxon>
        <taxon>Agaricomycotina</taxon>
        <taxon>Dacrymycetes</taxon>
        <taxon>Dacrymycetales</taxon>
        <taxon>Dacrymycetaceae</taxon>
        <taxon>Calocera</taxon>
    </lineage>
</organism>
<dbReference type="GO" id="GO:0071013">
    <property type="term" value="C:catalytic step 2 spliceosome"/>
    <property type="evidence" value="ECO:0007669"/>
    <property type="project" value="TreeGrafter"/>
</dbReference>
<accession>A0A167M562</accession>
<dbReference type="PANTHER" id="PTHR18934">
    <property type="entry name" value="ATP-DEPENDENT RNA HELICASE"/>
    <property type="match status" value="1"/>
</dbReference>
<dbReference type="Gene3D" id="2.40.50.140">
    <property type="entry name" value="Nucleic acid-binding proteins"/>
    <property type="match status" value="1"/>
</dbReference>
<dbReference type="GO" id="GO:0003724">
    <property type="term" value="F:RNA helicase activity"/>
    <property type="evidence" value="ECO:0007669"/>
    <property type="project" value="TreeGrafter"/>
</dbReference>
<evidence type="ECO:0000259" key="2">
    <source>
        <dbReference type="PROSITE" id="PS50126"/>
    </source>
</evidence>
<evidence type="ECO:0000256" key="1">
    <source>
        <dbReference type="SAM" id="MobiDB-lite"/>
    </source>
</evidence>
<dbReference type="Pfam" id="PF00575">
    <property type="entry name" value="S1"/>
    <property type="match status" value="1"/>
</dbReference>
<dbReference type="STRING" id="1330018.A0A167M562"/>
<dbReference type="InterPro" id="IPR003029">
    <property type="entry name" value="S1_domain"/>
</dbReference>
<dbReference type="PANTHER" id="PTHR18934:SF85">
    <property type="entry name" value="ATP-DEPENDENT RNA HELICASE DHX8"/>
    <property type="match status" value="1"/>
</dbReference>
<dbReference type="OrthoDB" id="10253254at2759"/>
<dbReference type="SUPFAM" id="SSF50249">
    <property type="entry name" value="Nucleic acid-binding proteins"/>
    <property type="match status" value="1"/>
</dbReference>
<dbReference type="GO" id="GO:0003723">
    <property type="term" value="F:RNA binding"/>
    <property type="evidence" value="ECO:0007669"/>
    <property type="project" value="TreeGrafter"/>
</dbReference>
<evidence type="ECO:0000313" key="4">
    <source>
        <dbReference type="Proteomes" id="UP000076738"/>
    </source>
</evidence>
<keyword evidence="4" id="KW-1185">Reference proteome</keyword>
<dbReference type="SUPFAM" id="SSF52540">
    <property type="entry name" value="P-loop containing nucleoside triphosphate hydrolases"/>
    <property type="match status" value="1"/>
</dbReference>
<dbReference type="EMBL" id="KV417284">
    <property type="protein sequence ID" value="KZO96346.1"/>
    <property type="molecule type" value="Genomic_DNA"/>
</dbReference>
<feature type="compositionally biased region" description="Polar residues" evidence="1">
    <location>
        <begin position="117"/>
        <end position="131"/>
    </location>
</feature>
<sequence length="645" mass="71583">MDDLYNLEFLSLVAKITQEIVNHTGIHDKTLAEFVISLHDQSKTQVDFKSKLKEVGADFPESFVENLDRLILSLHPKHKKKATKKKTNGKASKGTLDEKGKKSRLFPGLAIADSDWKSSNEMASGKENQPHANGKEKDAAEMEVDSLMSQLEGMAKKTRPSAADWMEDAPASKRQRRDDGDHRGRRRSLSPPREEGYEDRGRGRNGYDRHGDRRDDDRGRGRGRPLDERPVLFKVYEGRVSGMKDFGAFVTLEGIAGRVEGLVHVSAIQQGGRVNAPSDLLSRGQPVKVKVMSVAGSRVSLSMKDVDQATGQDLTPHLRIKSEAELVEEEEKRARGSMTGSNSIPLGGGPPPPSDVPIRSARRLTSPERWEIKQLIASGAVDASEYPNLDEDFGNPLAKAEVEEELDVEVREDEPAFLAGQTKQTLELSPVKIVKAPDGSMNRAALAGASLAKERRELRTQEANEVADSQARDFSTPWLDPMSQDKVFAQDARGNLMGQKAQEVPQWKKETFNKATTFGKITALSIQDQRKSLPIYKLRDQFIQAIRETTQMTQYLAEEGFADRGRIGCTQPRRVAAMSVAKRVAEEVGCRLGQEVGYTIRFEDCTSPETKIKYMTDGMLQRECLMDPDVSAYSVIIVVQTSSLS</sequence>
<dbReference type="FunFam" id="2.40.50.140:FF:000061">
    <property type="entry name" value="ATP-dependent RNA helicase DHX8"/>
    <property type="match status" value="1"/>
</dbReference>
<dbReference type="AlphaFoldDB" id="A0A167M562"/>
<dbReference type="InterPro" id="IPR012340">
    <property type="entry name" value="NA-bd_OB-fold"/>
</dbReference>
<dbReference type="Proteomes" id="UP000076738">
    <property type="component" value="Unassembled WGS sequence"/>
</dbReference>
<dbReference type="InterPro" id="IPR049588">
    <property type="entry name" value="DHX8_GH2-like"/>
</dbReference>
<feature type="domain" description="S1 motif" evidence="2">
    <location>
        <begin position="233"/>
        <end position="304"/>
    </location>
</feature>
<dbReference type="CDD" id="cd21691">
    <property type="entry name" value="GH2-like_DHX8"/>
    <property type="match status" value="1"/>
</dbReference>
<feature type="region of interest" description="Disordered" evidence="1">
    <location>
        <begin position="77"/>
        <end position="226"/>
    </location>
</feature>
<evidence type="ECO:0000313" key="3">
    <source>
        <dbReference type="EMBL" id="KZO96346.1"/>
    </source>
</evidence>
<dbReference type="PROSITE" id="PS50126">
    <property type="entry name" value="S1"/>
    <property type="match status" value="1"/>
</dbReference>
<feature type="compositionally biased region" description="Basic residues" evidence="1">
    <location>
        <begin position="77"/>
        <end position="88"/>
    </location>
</feature>
<feature type="compositionally biased region" description="Basic and acidic residues" evidence="1">
    <location>
        <begin position="192"/>
        <end position="226"/>
    </location>
</feature>
<dbReference type="Gene3D" id="3.40.50.300">
    <property type="entry name" value="P-loop containing nucleotide triphosphate hydrolases"/>
    <property type="match status" value="1"/>
</dbReference>
<name>A0A167M562_CALVF</name>
<dbReference type="InterPro" id="IPR049621">
    <property type="entry name" value="S1_DHX8_helicase"/>
</dbReference>
<proteinExistence type="predicted"/>
<dbReference type="GO" id="GO:0000390">
    <property type="term" value="P:spliceosomal complex disassembly"/>
    <property type="evidence" value="ECO:0007669"/>
    <property type="project" value="TreeGrafter"/>
</dbReference>
<gene>
    <name evidence="3" type="ORF">CALVIDRAFT_113679</name>
</gene>
<dbReference type="CDD" id="cd05684">
    <property type="entry name" value="S1_DHX8_helicase"/>
    <property type="match status" value="1"/>
</dbReference>
<dbReference type="InterPro" id="IPR027417">
    <property type="entry name" value="P-loop_NTPase"/>
</dbReference>
<dbReference type="SMART" id="SM00316">
    <property type="entry name" value="S1"/>
    <property type="match status" value="1"/>
</dbReference>
<protein>
    <recommendedName>
        <fullName evidence="2">S1 motif domain-containing protein</fullName>
    </recommendedName>
</protein>